<proteinExistence type="predicted"/>
<evidence type="ECO:0000256" key="1">
    <source>
        <dbReference type="SAM" id="MobiDB-lite"/>
    </source>
</evidence>
<keyword evidence="4" id="KW-1185">Reference proteome</keyword>
<dbReference type="EMBL" id="BMYO01000002">
    <property type="protein sequence ID" value="GHD58625.1"/>
    <property type="molecule type" value="Genomic_DNA"/>
</dbReference>
<dbReference type="RefSeq" id="WP_189458946.1">
    <property type="nucleotide sequence ID" value="NZ_BMYO01000002.1"/>
</dbReference>
<feature type="signal peptide" evidence="2">
    <location>
        <begin position="1"/>
        <end position="19"/>
    </location>
</feature>
<evidence type="ECO:0000313" key="3">
    <source>
        <dbReference type="EMBL" id="GHD58625.1"/>
    </source>
</evidence>
<feature type="region of interest" description="Disordered" evidence="1">
    <location>
        <begin position="35"/>
        <end position="54"/>
    </location>
</feature>
<reference evidence="4" key="1">
    <citation type="journal article" date="2019" name="Int. J. Syst. Evol. Microbiol.">
        <title>The Global Catalogue of Microorganisms (GCM) 10K type strain sequencing project: providing services to taxonomists for standard genome sequencing and annotation.</title>
        <authorList>
            <consortium name="The Broad Institute Genomics Platform"/>
            <consortium name="The Broad Institute Genome Sequencing Center for Infectious Disease"/>
            <person name="Wu L."/>
            <person name="Ma J."/>
        </authorList>
    </citation>
    <scope>NUCLEOTIDE SEQUENCE [LARGE SCALE GENOMIC DNA]</scope>
    <source>
        <strain evidence="4">KCTC 23701</strain>
    </source>
</reference>
<sequence length="185" mass="20124">MNKLLVAIATLAAMAGANAGDEQMLVNRYQHSHLSSPQALANQDTHFGNPAQYDEHNVRRPSFDVVIGAQGIASPRVSAVGDRYTVNYRVSNGAGRDVYFVIGDQDFLNELGRLSPQQLAALGQDFHAIRVSAGSTANMAWKYSVFARNKVYLAAVDMNGSLIGTPAEVRVLARGQNNQEYLWQG</sequence>
<name>A0ABQ3GWZ6_9NEIS</name>
<comment type="caution">
    <text evidence="3">The sequence shown here is derived from an EMBL/GenBank/DDBJ whole genome shotgun (WGS) entry which is preliminary data.</text>
</comment>
<organism evidence="3 4">
    <name type="scientific">Jeongeupia chitinilytica</name>
    <dbReference type="NCBI Taxonomy" id="1041641"/>
    <lineage>
        <taxon>Bacteria</taxon>
        <taxon>Pseudomonadati</taxon>
        <taxon>Pseudomonadota</taxon>
        <taxon>Betaproteobacteria</taxon>
        <taxon>Neisseriales</taxon>
        <taxon>Chitinibacteraceae</taxon>
        <taxon>Jeongeupia</taxon>
    </lineage>
</organism>
<feature type="compositionally biased region" description="Polar residues" evidence="1">
    <location>
        <begin position="35"/>
        <end position="46"/>
    </location>
</feature>
<gene>
    <name evidence="3" type="ORF">GCM10007350_08780</name>
</gene>
<evidence type="ECO:0000313" key="4">
    <source>
        <dbReference type="Proteomes" id="UP000604737"/>
    </source>
</evidence>
<keyword evidence="2" id="KW-0732">Signal</keyword>
<accession>A0ABQ3GWZ6</accession>
<feature type="chain" id="PRO_5045276480" evidence="2">
    <location>
        <begin position="20"/>
        <end position="185"/>
    </location>
</feature>
<evidence type="ECO:0000256" key="2">
    <source>
        <dbReference type="SAM" id="SignalP"/>
    </source>
</evidence>
<dbReference type="Proteomes" id="UP000604737">
    <property type="component" value="Unassembled WGS sequence"/>
</dbReference>
<protein>
    <submittedName>
        <fullName evidence="3">Uncharacterized protein</fullName>
    </submittedName>
</protein>